<dbReference type="AlphaFoldDB" id="A0A835BLB5"/>
<dbReference type="InterPro" id="IPR023213">
    <property type="entry name" value="CAT-like_dom_sf"/>
</dbReference>
<reference evidence="5" key="1">
    <citation type="submission" date="2020-07" db="EMBL/GenBank/DDBJ databases">
        <title>Genome sequence and genetic diversity analysis of an under-domesticated orphan crop, white fonio (Digitaria exilis).</title>
        <authorList>
            <person name="Bennetzen J.L."/>
            <person name="Chen S."/>
            <person name="Ma X."/>
            <person name="Wang X."/>
            <person name="Yssel A.E.J."/>
            <person name="Chaluvadi S.R."/>
            <person name="Johnson M."/>
            <person name="Gangashetty P."/>
            <person name="Hamidou F."/>
            <person name="Sanogo M.D."/>
            <person name="Zwaenepoel A."/>
            <person name="Wallace J."/>
            <person name="Van De Peer Y."/>
            <person name="Van Deynze A."/>
        </authorList>
    </citation>
    <scope>NUCLEOTIDE SEQUENCE</scope>
    <source>
        <tissue evidence="5">Leaves</tissue>
    </source>
</reference>
<evidence type="ECO:0000256" key="4">
    <source>
        <dbReference type="SAM" id="MobiDB-lite"/>
    </source>
</evidence>
<feature type="region of interest" description="Disordered" evidence="4">
    <location>
        <begin position="1070"/>
        <end position="1093"/>
    </location>
</feature>
<name>A0A835BLB5_9POAL</name>
<proteinExistence type="inferred from homology"/>
<feature type="region of interest" description="Disordered" evidence="4">
    <location>
        <begin position="1029"/>
        <end position="1051"/>
    </location>
</feature>
<dbReference type="OrthoDB" id="647894at2759"/>
<dbReference type="Pfam" id="PF02458">
    <property type="entry name" value="Transferase"/>
    <property type="match status" value="2"/>
</dbReference>
<keyword evidence="3" id="KW-0012">Acyltransferase</keyword>
<dbReference type="Proteomes" id="UP000636709">
    <property type="component" value="Unassembled WGS sequence"/>
</dbReference>
<evidence type="ECO:0000256" key="3">
    <source>
        <dbReference type="ARBA" id="ARBA00023315"/>
    </source>
</evidence>
<dbReference type="PANTHER" id="PTHR31642:SF160">
    <property type="entry name" value="HXXXD-TYPE ACYL-TRANSFERASE FAMILY PROTEIN"/>
    <property type="match status" value="1"/>
</dbReference>
<evidence type="ECO:0000256" key="2">
    <source>
        <dbReference type="ARBA" id="ARBA00022679"/>
    </source>
</evidence>
<gene>
    <name evidence="5" type="ORF">HU200_033548</name>
</gene>
<protein>
    <recommendedName>
        <fullName evidence="7">Omega-hydroxypalmitate O-feruloyl transferase</fullName>
    </recommendedName>
</protein>
<dbReference type="EMBL" id="JACEFO010001803">
    <property type="protein sequence ID" value="KAF8701523.1"/>
    <property type="molecule type" value="Genomic_DNA"/>
</dbReference>
<comment type="caution">
    <text evidence="5">The sequence shown here is derived from an EMBL/GenBank/DDBJ whole genome shotgun (WGS) entry which is preliminary data.</text>
</comment>
<keyword evidence="2" id="KW-0808">Transferase</keyword>
<evidence type="ECO:0008006" key="7">
    <source>
        <dbReference type="Google" id="ProtNLM"/>
    </source>
</evidence>
<comment type="similarity">
    <text evidence="1">Belongs to the plant acyltransferase family.</text>
</comment>
<feature type="region of interest" description="Disordered" evidence="4">
    <location>
        <begin position="494"/>
        <end position="531"/>
    </location>
</feature>
<evidence type="ECO:0000313" key="5">
    <source>
        <dbReference type="EMBL" id="KAF8701523.1"/>
    </source>
</evidence>
<dbReference type="Gene3D" id="3.30.559.10">
    <property type="entry name" value="Chloramphenicol acetyltransferase-like domain"/>
    <property type="match status" value="4"/>
</dbReference>
<evidence type="ECO:0000313" key="6">
    <source>
        <dbReference type="Proteomes" id="UP000636709"/>
    </source>
</evidence>
<dbReference type="InterPro" id="IPR050317">
    <property type="entry name" value="Plant_Fungal_Acyltransferase"/>
</dbReference>
<keyword evidence="6" id="KW-1185">Reference proteome</keyword>
<feature type="compositionally biased region" description="Polar residues" evidence="4">
    <location>
        <begin position="496"/>
        <end position="515"/>
    </location>
</feature>
<dbReference type="PANTHER" id="PTHR31642">
    <property type="entry name" value="TRICHOTHECENE 3-O-ACETYLTRANSFERASE"/>
    <property type="match status" value="1"/>
</dbReference>
<evidence type="ECO:0000256" key="1">
    <source>
        <dbReference type="ARBA" id="ARBA00009861"/>
    </source>
</evidence>
<organism evidence="5 6">
    <name type="scientific">Digitaria exilis</name>
    <dbReference type="NCBI Taxonomy" id="1010633"/>
    <lineage>
        <taxon>Eukaryota</taxon>
        <taxon>Viridiplantae</taxon>
        <taxon>Streptophyta</taxon>
        <taxon>Embryophyta</taxon>
        <taxon>Tracheophyta</taxon>
        <taxon>Spermatophyta</taxon>
        <taxon>Magnoliopsida</taxon>
        <taxon>Liliopsida</taxon>
        <taxon>Poales</taxon>
        <taxon>Poaceae</taxon>
        <taxon>PACMAD clade</taxon>
        <taxon>Panicoideae</taxon>
        <taxon>Panicodae</taxon>
        <taxon>Paniceae</taxon>
        <taxon>Anthephorinae</taxon>
        <taxon>Digitaria</taxon>
    </lineage>
</organism>
<accession>A0A835BLB5</accession>
<sequence length="1130" mass="122848">MASVNPCSDWQVRVVSRCLVKASDTSIMPHVVTVSNLDRIPRIMQISILCIYAKPAPPAGNFAAVVAAFEAGLPSFLNHFCPLTGRIVTANTSSGTPEIHCSNQGAELVVARAGVALGSLDYGATGALFQQIQLPYGEDMALSVQVVSFACGGFTVAWRTNHVVVDGCALSFLVTAWSEFTRSGTLPASLQPNHDRSVFRPRRPPSYSASLDEAFTPLDSRRQVNALTYDQSSVLRFYYIEAADIARLRNAASRGRDRATRVEAVSAYLWKTLAGVVGAADPRCRMGWWVNGRQRLTDSELRCAMRNYFGNVITFAGGEATVEEVVQMPLPEVAAMVRQAIKAPAYDEHFQELVDFVEVHKTEHKIMSVSIGLGSPAVIVTAFTSFRLDTDFGFGHAVIAVPTTVRTARLCSGYVQIIEKPGGDGSWILAAALEGDEPRVFKVLTAEQLGLFAPRAPHSRLIHCLQSFLRFPLPLLASVDLPFVKLSSELGGMEAHQQQRTGNTRSQVDLTSSRLTCPRPPDTGEWPGGQRMATRPAWQVRLVSRRLVKASDTSIKPHVVTVSNLDRIARIIQVSMFCVYAKPVPPAGDFAAVVAAFETGIPSFLNHFFLLAGRIAAANTSSGAPEIHCCNQGAELVVAKAGVVLGSLDHSAMGALSERIQLPYGEDMALSVQVVSFACGGFTVAWRTNHVLLDGCALSSLVTAWSEFTRSGGTLPASHRPNHDRSVFHPRTPPSYSSSLDEAFTLLDSRRLVNALTADQSSVLRFYYIEAADIARLREAASRGSERATRVEAVSAYLWKTLAGVVGAADPRCRMGWWLNGRRRLTSPDLRCAMRNYFGNFITFAGKEATVEEVVQMPLPEVSAMVREAITAPAYEEHFQELVDWVEGCKAEPFLSASIGLGSPTLIVTAFTSFRIDTDFGFGQAVMAVPTDVRTAVTMRLCNGFVQIVERPGGEGSWILAAALEADEPRVFKPLTAEQLGLFAPHCPQRSRYALSSGVWKWIAILAIGLRAAIPRVFKERPYALCGPTHQRAPNHHGGEQGSPSMPPPPLAPWPAPACAAVARHNHRLGRQPAIRTPRRSSAWPSWRGARAPARHPQLPCGAAGWRQIRGACGIWWNVGLHSEITTTSC</sequence>
<dbReference type="GO" id="GO:0016747">
    <property type="term" value="F:acyltransferase activity, transferring groups other than amino-acyl groups"/>
    <property type="evidence" value="ECO:0007669"/>
    <property type="project" value="UniProtKB-ARBA"/>
</dbReference>
<feature type="region of interest" description="Disordered" evidence="4">
    <location>
        <begin position="713"/>
        <end position="734"/>
    </location>
</feature>